<name>A0A923HK66_9FLAO</name>
<proteinExistence type="predicted"/>
<evidence type="ECO:0000313" key="2">
    <source>
        <dbReference type="EMBL" id="MBC3759797.1"/>
    </source>
</evidence>
<feature type="transmembrane region" description="Helical" evidence="1">
    <location>
        <begin position="21"/>
        <end position="43"/>
    </location>
</feature>
<sequence>MIKFFRRIRQKLLSQNSFRKYLLYAIGEIMLVIIGILLALAVADWNENRLSDQREHAKLRQVKKGLKTDLHFIDSLYTRDVEAIEKASLLDSLLKSPRTKPDAYYNPLFGNIYGMRFVNINSAYYEDLKSFGYDKIKNEALRLQLIQVFERDYLQIRGLLTNEQSINQVNRPYYLKNFNQLAFWDYAVPNNIDQIWNDSYYQNIVNYRLITLRANQGDIYPRSIKNIQILLGMIDEYLNE</sequence>
<dbReference type="Pfam" id="PF19578">
    <property type="entry name" value="DUF6090"/>
    <property type="match status" value="1"/>
</dbReference>
<gene>
    <name evidence="2" type="ORF">H7U19_15395</name>
</gene>
<dbReference type="RefSeq" id="WP_186563770.1">
    <property type="nucleotide sequence ID" value="NZ_JACNMF010000006.1"/>
</dbReference>
<keyword evidence="3" id="KW-1185">Reference proteome</keyword>
<dbReference type="EMBL" id="JACNMF010000006">
    <property type="protein sequence ID" value="MBC3759797.1"/>
    <property type="molecule type" value="Genomic_DNA"/>
</dbReference>
<dbReference type="AlphaFoldDB" id="A0A923HK66"/>
<accession>A0A923HK66</accession>
<keyword evidence="1" id="KW-0472">Membrane</keyword>
<comment type="caution">
    <text evidence="2">The sequence shown here is derived from an EMBL/GenBank/DDBJ whole genome shotgun (WGS) entry which is preliminary data.</text>
</comment>
<reference evidence="2" key="1">
    <citation type="submission" date="2020-08" db="EMBL/GenBank/DDBJ databases">
        <title>Hyunsoonleella sp. strain SJ7 genome sequencing and assembly.</title>
        <authorList>
            <person name="Kim I."/>
        </authorList>
    </citation>
    <scope>NUCLEOTIDE SEQUENCE</scope>
    <source>
        <strain evidence="2">SJ7</strain>
    </source>
</reference>
<dbReference type="Proteomes" id="UP000656244">
    <property type="component" value="Unassembled WGS sequence"/>
</dbReference>
<organism evidence="2 3">
    <name type="scientific">Hyunsoonleella aquatilis</name>
    <dbReference type="NCBI Taxonomy" id="2762758"/>
    <lineage>
        <taxon>Bacteria</taxon>
        <taxon>Pseudomonadati</taxon>
        <taxon>Bacteroidota</taxon>
        <taxon>Flavobacteriia</taxon>
        <taxon>Flavobacteriales</taxon>
        <taxon>Flavobacteriaceae</taxon>
    </lineage>
</organism>
<evidence type="ECO:0000313" key="3">
    <source>
        <dbReference type="Proteomes" id="UP000656244"/>
    </source>
</evidence>
<evidence type="ECO:0000256" key="1">
    <source>
        <dbReference type="SAM" id="Phobius"/>
    </source>
</evidence>
<keyword evidence="1" id="KW-1133">Transmembrane helix</keyword>
<protein>
    <submittedName>
        <fullName evidence="2">Uncharacterized protein</fullName>
    </submittedName>
</protein>
<dbReference type="InterPro" id="IPR045749">
    <property type="entry name" value="DUF6090"/>
</dbReference>
<keyword evidence="1" id="KW-0812">Transmembrane</keyword>